<dbReference type="OrthoDB" id="7478671at2"/>
<evidence type="ECO:0000313" key="1">
    <source>
        <dbReference type="EMBL" id="TDN86842.1"/>
    </source>
</evidence>
<organism evidence="1 2">
    <name type="scientific">Stakelama pacifica</name>
    <dbReference type="NCBI Taxonomy" id="517720"/>
    <lineage>
        <taxon>Bacteria</taxon>
        <taxon>Pseudomonadati</taxon>
        <taxon>Pseudomonadota</taxon>
        <taxon>Alphaproteobacteria</taxon>
        <taxon>Sphingomonadales</taxon>
        <taxon>Sphingomonadaceae</taxon>
        <taxon>Stakelama</taxon>
    </lineage>
</organism>
<reference evidence="1 2" key="1">
    <citation type="submission" date="2019-03" db="EMBL/GenBank/DDBJ databases">
        <title>Genomic Encyclopedia of Type Strains, Phase IV (KMG-IV): sequencing the most valuable type-strain genomes for metagenomic binning, comparative biology and taxonomic classification.</title>
        <authorList>
            <person name="Goeker M."/>
        </authorList>
    </citation>
    <scope>NUCLEOTIDE SEQUENCE [LARGE SCALE GENOMIC DNA]</scope>
    <source>
        <strain evidence="1 2">DSM 25059</strain>
    </source>
</reference>
<gene>
    <name evidence="1" type="ORF">EV664_101420</name>
</gene>
<dbReference type="RefSeq" id="WP_133494014.1">
    <property type="nucleotide sequence ID" value="NZ_BMLU01000001.1"/>
</dbReference>
<evidence type="ECO:0000313" key="2">
    <source>
        <dbReference type="Proteomes" id="UP000295493"/>
    </source>
</evidence>
<protein>
    <submittedName>
        <fullName evidence="1">Uncharacterized protein</fullName>
    </submittedName>
</protein>
<sequence length="127" mass="13731">MFDAQQMASPYVAFFREPTTRLDRFLVQGYVDRAQLAAAVESLIELIDAIDGDPDFEETDCEDSHVLSHRALEWASSPGCEIADAGGQHDEDGINTMFRIDETGAGCPIADPDCAVDDTACDEGEAA</sequence>
<dbReference type="EMBL" id="SNWD01000001">
    <property type="protein sequence ID" value="TDN86842.1"/>
    <property type="molecule type" value="Genomic_DNA"/>
</dbReference>
<accession>A0A4R6FY17</accession>
<proteinExistence type="predicted"/>
<name>A0A4R6FY17_9SPHN</name>
<dbReference type="Proteomes" id="UP000295493">
    <property type="component" value="Unassembled WGS sequence"/>
</dbReference>
<keyword evidence="2" id="KW-1185">Reference proteome</keyword>
<comment type="caution">
    <text evidence="1">The sequence shown here is derived from an EMBL/GenBank/DDBJ whole genome shotgun (WGS) entry which is preliminary data.</text>
</comment>
<dbReference type="AlphaFoldDB" id="A0A4R6FY17"/>